<name>A0A0G0EFY2_9BACT</name>
<dbReference type="EMBL" id="LBPY01000010">
    <property type="protein sequence ID" value="KKP66247.1"/>
    <property type="molecule type" value="Genomic_DNA"/>
</dbReference>
<dbReference type="AlphaFoldDB" id="A0A0G0EFY2"/>
<organism evidence="1 2">
    <name type="scientific">Candidatus Nomurabacteria bacterium GW2011_GWE1_35_16</name>
    <dbReference type="NCBI Taxonomy" id="1618761"/>
    <lineage>
        <taxon>Bacteria</taxon>
        <taxon>Candidatus Nomuraibacteriota</taxon>
    </lineage>
</organism>
<proteinExistence type="predicted"/>
<comment type="caution">
    <text evidence="1">The sequence shown here is derived from an EMBL/GenBank/DDBJ whole genome shotgun (WGS) entry which is preliminary data.</text>
</comment>
<evidence type="ECO:0000313" key="2">
    <source>
        <dbReference type="Proteomes" id="UP000034952"/>
    </source>
</evidence>
<evidence type="ECO:0000313" key="1">
    <source>
        <dbReference type="EMBL" id="KKP66247.1"/>
    </source>
</evidence>
<dbReference type="Proteomes" id="UP000034952">
    <property type="component" value="Unassembled WGS sequence"/>
</dbReference>
<sequence length="48" mass="5691">MNEESKKTKNWDAMEPTVTDPEKVFTVEELRQIGVPEKEIKRLQMEDL</sequence>
<accession>A0A0G0EFY2</accession>
<protein>
    <submittedName>
        <fullName evidence="1">Uncharacterized protein</fullName>
    </submittedName>
</protein>
<reference evidence="1 2" key="1">
    <citation type="journal article" date="2015" name="Nature">
        <title>rRNA introns, odd ribosomes, and small enigmatic genomes across a large radiation of phyla.</title>
        <authorList>
            <person name="Brown C.T."/>
            <person name="Hug L.A."/>
            <person name="Thomas B.C."/>
            <person name="Sharon I."/>
            <person name="Castelle C.J."/>
            <person name="Singh A."/>
            <person name="Wilkins M.J."/>
            <person name="Williams K.H."/>
            <person name="Banfield J.F."/>
        </authorList>
    </citation>
    <scope>NUCLEOTIDE SEQUENCE [LARGE SCALE GENOMIC DNA]</scope>
</reference>
<gene>
    <name evidence="1" type="ORF">UR64_C0010G0012</name>
</gene>